<sequence length="73" mass="8231">MNVSRLRSSTTDTMIARRVALEKLANRRRPSKSVRGRSKRFIAPEAPEPRGALSTSDPFAHFTENFPLECTTL</sequence>
<dbReference type="Proteomes" id="UP000299102">
    <property type="component" value="Unassembled WGS sequence"/>
</dbReference>
<gene>
    <name evidence="2" type="ORF">EVAR_37364_1</name>
</gene>
<accession>A0A4C1X1Q2</accession>
<evidence type="ECO:0000313" key="2">
    <source>
        <dbReference type="EMBL" id="GBP56289.1"/>
    </source>
</evidence>
<dbReference type="AlphaFoldDB" id="A0A4C1X1Q2"/>
<proteinExistence type="predicted"/>
<organism evidence="2 3">
    <name type="scientific">Eumeta variegata</name>
    <name type="common">Bagworm moth</name>
    <name type="synonym">Eumeta japonica</name>
    <dbReference type="NCBI Taxonomy" id="151549"/>
    <lineage>
        <taxon>Eukaryota</taxon>
        <taxon>Metazoa</taxon>
        <taxon>Ecdysozoa</taxon>
        <taxon>Arthropoda</taxon>
        <taxon>Hexapoda</taxon>
        <taxon>Insecta</taxon>
        <taxon>Pterygota</taxon>
        <taxon>Neoptera</taxon>
        <taxon>Endopterygota</taxon>
        <taxon>Lepidoptera</taxon>
        <taxon>Glossata</taxon>
        <taxon>Ditrysia</taxon>
        <taxon>Tineoidea</taxon>
        <taxon>Psychidae</taxon>
        <taxon>Oiketicinae</taxon>
        <taxon>Eumeta</taxon>
    </lineage>
</organism>
<comment type="caution">
    <text evidence="2">The sequence shown here is derived from an EMBL/GenBank/DDBJ whole genome shotgun (WGS) entry which is preliminary data.</text>
</comment>
<keyword evidence="3" id="KW-1185">Reference proteome</keyword>
<feature type="compositionally biased region" description="Basic residues" evidence="1">
    <location>
        <begin position="26"/>
        <end position="40"/>
    </location>
</feature>
<evidence type="ECO:0000313" key="3">
    <source>
        <dbReference type="Proteomes" id="UP000299102"/>
    </source>
</evidence>
<protein>
    <submittedName>
        <fullName evidence="2">Uncharacterized protein</fullName>
    </submittedName>
</protein>
<evidence type="ECO:0000256" key="1">
    <source>
        <dbReference type="SAM" id="MobiDB-lite"/>
    </source>
</evidence>
<dbReference type="EMBL" id="BGZK01000688">
    <property type="protein sequence ID" value="GBP56289.1"/>
    <property type="molecule type" value="Genomic_DNA"/>
</dbReference>
<feature type="region of interest" description="Disordered" evidence="1">
    <location>
        <begin position="26"/>
        <end position="58"/>
    </location>
</feature>
<reference evidence="2 3" key="1">
    <citation type="journal article" date="2019" name="Commun. Biol.">
        <title>The bagworm genome reveals a unique fibroin gene that provides high tensile strength.</title>
        <authorList>
            <person name="Kono N."/>
            <person name="Nakamura H."/>
            <person name="Ohtoshi R."/>
            <person name="Tomita M."/>
            <person name="Numata K."/>
            <person name="Arakawa K."/>
        </authorList>
    </citation>
    <scope>NUCLEOTIDE SEQUENCE [LARGE SCALE GENOMIC DNA]</scope>
</reference>
<name>A0A4C1X1Q2_EUMVA</name>